<dbReference type="HOGENOM" id="CLU_1747171_0_0_4"/>
<evidence type="ECO:0000313" key="1">
    <source>
        <dbReference type="EMBL" id="CDG83488.1"/>
    </source>
</evidence>
<accession>W0V826</accession>
<keyword evidence="2" id="KW-1185">Reference proteome</keyword>
<dbReference type="eggNOG" id="ENOG5031662">
    <property type="taxonomic scope" value="Bacteria"/>
</dbReference>
<protein>
    <submittedName>
        <fullName evidence="1">Uncharacterized protein</fullName>
    </submittedName>
</protein>
<evidence type="ECO:0000313" key="2">
    <source>
        <dbReference type="Proteomes" id="UP000027604"/>
    </source>
</evidence>
<reference evidence="1 2" key="1">
    <citation type="journal article" date="2015" name="Genome Announc.">
        <title>Genome Sequence of Mushroom Soft-Rot Pathogen Janthinobacterium agaricidamnosum.</title>
        <authorList>
            <person name="Graupner K."/>
            <person name="Lackner G."/>
            <person name="Hertweck C."/>
        </authorList>
    </citation>
    <scope>NUCLEOTIDE SEQUENCE [LARGE SCALE GENOMIC DNA]</scope>
    <source>
        <strain evidence="2">NBRC 102515 / DSM 9628</strain>
    </source>
</reference>
<organism evidence="1 2">
    <name type="scientific">Janthinobacterium agaricidamnosum NBRC 102515 = DSM 9628</name>
    <dbReference type="NCBI Taxonomy" id="1349767"/>
    <lineage>
        <taxon>Bacteria</taxon>
        <taxon>Pseudomonadati</taxon>
        <taxon>Pseudomonadota</taxon>
        <taxon>Betaproteobacteria</taxon>
        <taxon>Burkholderiales</taxon>
        <taxon>Oxalobacteraceae</taxon>
        <taxon>Janthinobacterium</taxon>
    </lineage>
</organism>
<proteinExistence type="predicted"/>
<dbReference type="KEGG" id="jag:GJA_2860"/>
<sequence>MGRLQYLSRICGFDTADSFPSGHPYARTRWNAAYFDIASDVKPEQIERRLCDAIANTPTVFAYISNPTPRMQRALFGVIEERLRRNAGAGDLVLLLINAYRSPHIMEAAPGLRTVMHNTEHEDSKVRIAVILEFLKRMQYPFDVIEMQS</sequence>
<dbReference type="EMBL" id="HG322949">
    <property type="protein sequence ID" value="CDG83488.1"/>
    <property type="molecule type" value="Genomic_DNA"/>
</dbReference>
<dbReference type="PATRIC" id="fig|1349767.4.peg.4578"/>
<gene>
    <name evidence="1" type="ORF">GJA_2860</name>
</gene>
<dbReference type="AlphaFoldDB" id="W0V826"/>
<dbReference type="Proteomes" id="UP000027604">
    <property type="component" value="Chromosome I"/>
</dbReference>
<name>W0V826_9BURK</name>